<name>A0A1A8L625_9TELE</name>
<sequence length="47" mass="5306">VRRVQMLSIYTLRASWYQPRCRWPSWPAAGTEAWLGGSAPLSTMAVP</sequence>
<dbReference type="AlphaFoldDB" id="A0A1A8L625"/>
<dbReference type="EMBL" id="HAEF01002710">
    <property type="protein sequence ID" value="SBR40092.1"/>
    <property type="molecule type" value="Transcribed_RNA"/>
</dbReference>
<protein>
    <submittedName>
        <fullName evidence="1">Uncharacterized protein</fullName>
    </submittedName>
</protein>
<reference evidence="1" key="2">
    <citation type="submission" date="2016-06" db="EMBL/GenBank/DDBJ databases">
        <title>The genome of a short-lived fish provides insights into sex chromosome evolution and the genetic control of aging.</title>
        <authorList>
            <person name="Reichwald K."/>
            <person name="Felder M."/>
            <person name="Petzold A."/>
            <person name="Koch P."/>
            <person name="Groth M."/>
            <person name="Platzer M."/>
        </authorList>
    </citation>
    <scope>NUCLEOTIDE SEQUENCE</scope>
    <source>
        <tissue evidence="1">Brain</tissue>
    </source>
</reference>
<feature type="non-terminal residue" evidence="1">
    <location>
        <position position="1"/>
    </location>
</feature>
<feature type="non-terminal residue" evidence="1">
    <location>
        <position position="47"/>
    </location>
</feature>
<proteinExistence type="predicted"/>
<gene>
    <name evidence="1" type="primary">Nfu_g_1_015448</name>
</gene>
<accession>A0A1A8L625</accession>
<evidence type="ECO:0000313" key="1">
    <source>
        <dbReference type="EMBL" id="SBR40092.1"/>
    </source>
</evidence>
<organism evidence="1">
    <name type="scientific">Nothobranchius pienaari</name>
    <dbReference type="NCBI Taxonomy" id="704102"/>
    <lineage>
        <taxon>Eukaryota</taxon>
        <taxon>Metazoa</taxon>
        <taxon>Chordata</taxon>
        <taxon>Craniata</taxon>
        <taxon>Vertebrata</taxon>
        <taxon>Euteleostomi</taxon>
        <taxon>Actinopterygii</taxon>
        <taxon>Neopterygii</taxon>
        <taxon>Teleostei</taxon>
        <taxon>Neoteleostei</taxon>
        <taxon>Acanthomorphata</taxon>
        <taxon>Ovalentaria</taxon>
        <taxon>Atherinomorphae</taxon>
        <taxon>Cyprinodontiformes</taxon>
        <taxon>Nothobranchiidae</taxon>
        <taxon>Nothobranchius</taxon>
    </lineage>
</organism>
<reference evidence="1" key="1">
    <citation type="submission" date="2016-05" db="EMBL/GenBank/DDBJ databases">
        <authorList>
            <person name="Lavstsen T."/>
            <person name="Jespersen J.S."/>
        </authorList>
    </citation>
    <scope>NUCLEOTIDE SEQUENCE</scope>
    <source>
        <tissue evidence="1">Brain</tissue>
    </source>
</reference>